<name>A0A1I0FW83_9PROT</name>
<accession>A0A1I0FW83</accession>
<keyword evidence="2" id="KW-1185">Reference proteome</keyword>
<proteinExistence type="predicted"/>
<gene>
    <name evidence="1" type="ORF">SAMN05216326_1455</name>
</gene>
<evidence type="ECO:0000313" key="1">
    <source>
        <dbReference type="EMBL" id="SET61731.1"/>
    </source>
</evidence>
<sequence>MFLLSPPMLALLIILYPGIQVNPVIQSTAAQLDGRNVQFTEQCDADTEVGRSFLLGQKTHRRQWQANVIHG</sequence>
<organism evidence="1 2">
    <name type="scientific">Nitrosomonas marina</name>
    <dbReference type="NCBI Taxonomy" id="917"/>
    <lineage>
        <taxon>Bacteria</taxon>
        <taxon>Pseudomonadati</taxon>
        <taxon>Pseudomonadota</taxon>
        <taxon>Betaproteobacteria</taxon>
        <taxon>Nitrosomonadales</taxon>
        <taxon>Nitrosomonadaceae</taxon>
        <taxon>Nitrosomonas</taxon>
    </lineage>
</organism>
<dbReference type="AlphaFoldDB" id="A0A1I0FW83"/>
<reference evidence="2" key="1">
    <citation type="submission" date="2016-10" db="EMBL/GenBank/DDBJ databases">
        <authorList>
            <person name="Varghese N."/>
            <person name="Submissions S."/>
        </authorList>
    </citation>
    <scope>NUCLEOTIDE SEQUENCE [LARGE SCALE GENOMIC DNA]</scope>
    <source>
        <strain evidence="2">Nm71</strain>
    </source>
</reference>
<protein>
    <submittedName>
        <fullName evidence="1">Uncharacterized protein</fullName>
    </submittedName>
</protein>
<evidence type="ECO:0000313" key="2">
    <source>
        <dbReference type="Proteomes" id="UP000199345"/>
    </source>
</evidence>
<dbReference type="Proteomes" id="UP000199345">
    <property type="component" value="Unassembled WGS sequence"/>
</dbReference>
<dbReference type="EMBL" id="FOIA01000045">
    <property type="protein sequence ID" value="SET61731.1"/>
    <property type="molecule type" value="Genomic_DNA"/>
</dbReference>